<evidence type="ECO:0008006" key="4">
    <source>
        <dbReference type="Google" id="ProtNLM"/>
    </source>
</evidence>
<dbReference type="AlphaFoldDB" id="A0ABD3I842"/>
<dbReference type="EMBL" id="JBJQOH010000001">
    <property type="protein sequence ID" value="KAL3699812.1"/>
    <property type="molecule type" value="Genomic_DNA"/>
</dbReference>
<feature type="compositionally biased region" description="Basic and acidic residues" evidence="1">
    <location>
        <begin position="467"/>
        <end position="479"/>
    </location>
</feature>
<protein>
    <recommendedName>
        <fullName evidence="4">Peptidase S74 domain-containing protein</fullName>
    </recommendedName>
</protein>
<feature type="compositionally biased region" description="Polar residues" evidence="1">
    <location>
        <begin position="172"/>
        <end position="182"/>
    </location>
</feature>
<feature type="region of interest" description="Disordered" evidence="1">
    <location>
        <begin position="135"/>
        <end position="285"/>
    </location>
</feature>
<comment type="caution">
    <text evidence="2">The sequence shown here is derived from an EMBL/GenBank/DDBJ whole genome shotgun (WGS) entry which is preliminary data.</text>
</comment>
<accession>A0ABD3I842</accession>
<dbReference type="PANTHER" id="PTHR34285">
    <property type="entry name" value="OS08G0510800 PROTEIN"/>
    <property type="match status" value="1"/>
</dbReference>
<evidence type="ECO:0000256" key="1">
    <source>
        <dbReference type="SAM" id="MobiDB-lite"/>
    </source>
</evidence>
<evidence type="ECO:0000313" key="2">
    <source>
        <dbReference type="EMBL" id="KAL3699812.1"/>
    </source>
</evidence>
<feature type="region of interest" description="Disordered" evidence="1">
    <location>
        <begin position="456"/>
        <end position="495"/>
    </location>
</feature>
<evidence type="ECO:0000313" key="3">
    <source>
        <dbReference type="Proteomes" id="UP001633002"/>
    </source>
</evidence>
<sequence length="578" mass="61956">MKASVKVREDQKPLVRAKVPLILGGLPLYTGVTSGDPHELALHVGTYADAGPAMKFSYKPNDTISPFSILLKTGFGVWGSPQGAAIAMSAEVSLSSAGTPSFSFRLKPKFGDFGLRKDTRSIAVSFTSADRAAGEEAASSLSLEEDKLKSSEMGEEEKSRESSSIRALSYDGFSSPNASPTDLSPPGKQLLDGLGLNGGGGGPFSVKEKIQSFSNGPGEKSDHNLKSPVKPPNGVMEHFKDGSSDSGSIEDGFTPVFSLRHPHSQQDDRVVDKPPPEESRSGRVDSWIGASTNGWSMSAHSALPLGGRVVAKARWSVRFGSNVFRHLRDGFSITDIQLPTLSVDKLSIEAVDPFRRCSRGKRAFEPADIVLPGFDFAGEDSNQQMGQIAAMCVSMRYQLQLLHSENKVLRKTMDELRSEIAGKKLPAAKASEILMHEENALRSQLFDELSGKADISTSSKVNGKSIRGKDSSSKVESLDGLRPGGSKTPVSASSGFTVSVDPVSEELKKAIMNATTFRGKSLRVAFSMVGAATCYPKVMELRANPEFSAAARGEFTCEEAVSLRTSESECLMQQAFLL</sequence>
<dbReference type="Proteomes" id="UP001633002">
    <property type="component" value="Unassembled WGS sequence"/>
</dbReference>
<keyword evidence="3" id="KW-1185">Reference proteome</keyword>
<proteinExistence type="predicted"/>
<feature type="compositionally biased region" description="Basic and acidic residues" evidence="1">
    <location>
        <begin position="264"/>
        <end position="283"/>
    </location>
</feature>
<reference evidence="2 3" key="1">
    <citation type="submission" date="2024-09" db="EMBL/GenBank/DDBJ databases">
        <title>Chromosome-scale assembly of Riccia sorocarpa.</title>
        <authorList>
            <person name="Paukszto L."/>
        </authorList>
    </citation>
    <scope>NUCLEOTIDE SEQUENCE [LARGE SCALE GENOMIC DNA]</scope>
    <source>
        <strain evidence="2">LP-2024</strain>
        <tissue evidence="2">Aerial parts of the thallus</tissue>
    </source>
</reference>
<feature type="compositionally biased region" description="Basic and acidic residues" evidence="1">
    <location>
        <begin position="144"/>
        <end position="163"/>
    </location>
</feature>
<gene>
    <name evidence="2" type="ORF">R1sor_017834</name>
</gene>
<dbReference type="PANTHER" id="PTHR34285:SF3">
    <property type="entry name" value="OS08G0510800 PROTEIN"/>
    <property type="match status" value="1"/>
</dbReference>
<name>A0ABD3I842_9MARC</name>
<organism evidence="2 3">
    <name type="scientific">Riccia sorocarpa</name>
    <dbReference type="NCBI Taxonomy" id="122646"/>
    <lineage>
        <taxon>Eukaryota</taxon>
        <taxon>Viridiplantae</taxon>
        <taxon>Streptophyta</taxon>
        <taxon>Embryophyta</taxon>
        <taxon>Marchantiophyta</taxon>
        <taxon>Marchantiopsida</taxon>
        <taxon>Marchantiidae</taxon>
        <taxon>Marchantiales</taxon>
        <taxon>Ricciaceae</taxon>
        <taxon>Riccia</taxon>
    </lineage>
</organism>